<organism evidence="1">
    <name type="scientific">Chromera velia CCMP2878</name>
    <dbReference type="NCBI Taxonomy" id="1169474"/>
    <lineage>
        <taxon>Eukaryota</taxon>
        <taxon>Sar</taxon>
        <taxon>Alveolata</taxon>
        <taxon>Colpodellida</taxon>
        <taxon>Chromeraceae</taxon>
        <taxon>Chromera</taxon>
    </lineage>
</organism>
<name>A0A0G4FKQ0_9ALVE</name>
<proteinExistence type="predicted"/>
<protein>
    <submittedName>
        <fullName evidence="1">Uncharacterized protein</fullName>
    </submittedName>
</protein>
<reference evidence="1" key="1">
    <citation type="submission" date="2014-11" db="EMBL/GenBank/DDBJ databases">
        <authorList>
            <person name="Otto D Thomas"/>
            <person name="Naeem Raeece"/>
        </authorList>
    </citation>
    <scope>NUCLEOTIDE SEQUENCE</scope>
</reference>
<sequence length="108" mass="11944">MTGGYVQRGELEKTCSTCSSRKVRDEIHLLTDCADTVRERQKLDDLIGRIKERAPIEKRVEIAQWVAASAGRGVGESEKKVREMIALISSFQPLAGLRAVEECIGNLA</sequence>
<accession>A0A0G4FKQ0</accession>
<dbReference type="VEuPathDB" id="CryptoDB:Cvel_17452"/>
<dbReference type="EMBL" id="CDMZ01000433">
    <property type="protein sequence ID" value="CEM14178.1"/>
    <property type="molecule type" value="Genomic_DNA"/>
</dbReference>
<gene>
    <name evidence="1" type="ORF">Cvel_17452</name>
</gene>
<dbReference type="AlphaFoldDB" id="A0A0G4FKQ0"/>
<evidence type="ECO:0000313" key="1">
    <source>
        <dbReference type="EMBL" id="CEM14178.1"/>
    </source>
</evidence>